<keyword evidence="2 6" id="KW-0812">Transmembrane</keyword>
<dbReference type="PANTHER" id="PTHR31323">
    <property type="entry name" value="MECHANOSENSITIVE ION CHANNEL PROTEIN MSY2"/>
    <property type="match status" value="1"/>
</dbReference>
<gene>
    <name evidence="8" type="ORF">BC938DRAFT_481854</name>
</gene>
<dbReference type="GO" id="GO:0016020">
    <property type="term" value="C:membrane"/>
    <property type="evidence" value="ECO:0007669"/>
    <property type="project" value="UniProtKB-SubCell"/>
</dbReference>
<evidence type="ECO:0000256" key="3">
    <source>
        <dbReference type="ARBA" id="ARBA00022989"/>
    </source>
</evidence>
<organism evidence="8 9">
    <name type="scientific">Jimgerdemannia flammicorona</name>
    <dbReference type="NCBI Taxonomy" id="994334"/>
    <lineage>
        <taxon>Eukaryota</taxon>
        <taxon>Fungi</taxon>
        <taxon>Fungi incertae sedis</taxon>
        <taxon>Mucoromycota</taxon>
        <taxon>Mucoromycotina</taxon>
        <taxon>Endogonomycetes</taxon>
        <taxon>Endogonales</taxon>
        <taxon>Endogonaceae</taxon>
        <taxon>Jimgerdemannia</taxon>
    </lineage>
</organism>
<feature type="transmembrane region" description="Helical" evidence="6">
    <location>
        <begin position="34"/>
        <end position="55"/>
    </location>
</feature>
<dbReference type="GO" id="GO:0005262">
    <property type="term" value="F:calcium channel activity"/>
    <property type="evidence" value="ECO:0007669"/>
    <property type="project" value="TreeGrafter"/>
</dbReference>
<accession>A0A433QF56</accession>
<dbReference type="AlphaFoldDB" id="A0A433QF56"/>
<feature type="compositionally biased region" description="Low complexity" evidence="5">
    <location>
        <begin position="256"/>
        <end position="267"/>
    </location>
</feature>
<comment type="caution">
    <text evidence="8">The sequence shown here is derived from an EMBL/GenBank/DDBJ whole genome shotgun (WGS) entry which is preliminary data.</text>
</comment>
<dbReference type="InterPro" id="IPR023408">
    <property type="entry name" value="MscS_beta-dom_sf"/>
</dbReference>
<keyword evidence="9" id="KW-1185">Reference proteome</keyword>
<evidence type="ECO:0000259" key="7">
    <source>
        <dbReference type="Pfam" id="PF00924"/>
    </source>
</evidence>
<feature type="compositionally biased region" description="Basic and acidic residues" evidence="5">
    <location>
        <begin position="323"/>
        <end position="332"/>
    </location>
</feature>
<evidence type="ECO:0000256" key="5">
    <source>
        <dbReference type="SAM" id="MobiDB-lite"/>
    </source>
</evidence>
<keyword evidence="3 6" id="KW-1133">Transmembrane helix</keyword>
<proteinExistence type="predicted"/>
<comment type="subcellular location">
    <subcellularLocation>
        <location evidence="1">Membrane</location>
    </subcellularLocation>
</comment>
<reference evidence="8 9" key="1">
    <citation type="journal article" date="2018" name="New Phytol.">
        <title>Phylogenomics of Endogonaceae and evolution of mycorrhizas within Mucoromycota.</title>
        <authorList>
            <person name="Chang Y."/>
            <person name="Desiro A."/>
            <person name="Na H."/>
            <person name="Sandor L."/>
            <person name="Lipzen A."/>
            <person name="Clum A."/>
            <person name="Barry K."/>
            <person name="Grigoriev I.V."/>
            <person name="Martin F.M."/>
            <person name="Stajich J.E."/>
            <person name="Smith M.E."/>
            <person name="Bonito G."/>
            <person name="Spatafora J.W."/>
        </authorList>
    </citation>
    <scope>NUCLEOTIDE SEQUENCE [LARGE SCALE GENOMIC DNA]</scope>
    <source>
        <strain evidence="8 9">AD002</strain>
    </source>
</reference>
<dbReference type="PANTHER" id="PTHR31323:SF1">
    <property type="entry name" value="MECHANOSENSITIVE ION CHANNEL PROTEIN"/>
    <property type="match status" value="1"/>
</dbReference>
<feature type="domain" description="Mechanosensitive ion channel MscS" evidence="7">
    <location>
        <begin position="77"/>
        <end position="139"/>
    </location>
</feature>
<evidence type="ECO:0000313" key="9">
    <source>
        <dbReference type="Proteomes" id="UP000274822"/>
    </source>
</evidence>
<feature type="transmembrane region" description="Helical" evidence="6">
    <location>
        <begin position="61"/>
        <end position="85"/>
    </location>
</feature>
<evidence type="ECO:0000256" key="1">
    <source>
        <dbReference type="ARBA" id="ARBA00004370"/>
    </source>
</evidence>
<evidence type="ECO:0000256" key="6">
    <source>
        <dbReference type="SAM" id="Phobius"/>
    </source>
</evidence>
<protein>
    <submittedName>
        <fullName evidence="8">Mechanosensitive ion channel-domain-containing protein</fullName>
    </submittedName>
</protein>
<name>A0A433QF56_9FUNG</name>
<dbReference type="SUPFAM" id="SSF50182">
    <property type="entry name" value="Sm-like ribonucleoproteins"/>
    <property type="match status" value="1"/>
</dbReference>
<feature type="region of interest" description="Disordered" evidence="5">
    <location>
        <begin position="251"/>
        <end position="340"/>
    </location>
</feature>
<evidence type="ECO:0000313" key="8">
    <source>
        <dbReference type="EMBL" id="RUS28460.1"/>
    </source>
</evidence>
<keyword evidence="4 6" id="KW-0472">Membrane</keyword>
<dbReference type="GO" id="GO:0006874">
    <property type="term" value="P:intracellular calcium ion homeostasis"/>
    <property type="evidence" value="ECO:0007669"/>
    <property type="project" value="TreeGrafter"/>
</dbReference>
<dbReference type="Proteomes" id="UP000274822">
    <property type="component" value="Unassembled WGS sequence"/>
</dbReference>
<feature type="compositionally biased region" description="Acidic residues" evidence="5">
    <location>
        <begin position="303"/>
        <end position="312"/>
    </location>
</feature>
<dbReference type="InterPro" id="IPR010920">
    <property type="entry name" value="LSM_dom_sf"/>
</dbReference>
<dbReference type="InterPro" id="IPR006685">
    <property type="entry name" value="MscS_channel_2nd"/>
</dbReference>
<dbReference type="Pfam" id="PF00924">
    <property type="entry name" value="MS_channel_2nd"/>
    <property type="match status" value="1"/>
</dbReference>
<evidence type="ECO:0000256" key="4">
    <source>
        <dbReference type="ARBA" id="ARBA00023136"/>
    </source>
</evidence>
<dbReference type="Gene3D" id="2.30.30.60">
    <property type="match status" value="1"/>
</dbReference>
<dbReference type="EMBL" id="RBNJ01006584">
    <property type="protein sequence ID" value="RUS28460.1"/>
    <property type="molecule type" value="Genomic_DNA"/>
</dbReference>
<sequence length="356" mass="40424">MSSSHAFRERKAIMQSLRDLDQAIGKLDSILKAVIYLIITLIIVAIFLGDFTTYIATAGSLILALSFMIGSTAQTVFESIIFVFVRHPFDVGDRVEIEGVSYIVKEMHLLATTFVLEDGREVYAPNNLLAEGMIDNIRRSGPMSERILVEVSFDTNLETIEQLRERLVKFLESESREFFPQLEIFIKDIKECNLLILEIEISYKTNMQDDGRRMMRRNKVGCGSCPFMCALKDAIEDLYITYRPQVKRYQRLPDVNTNSRSSSPSFSNRRKTDSSRFSSGLVRPVGSPSIQLDGTFGARSDYETEDMEEEEEERRRKTLSAVGEKEHDERLEAGLGTAPSGPLLVTVEEIELEEVE</sequence>
<evidence type="ECO:0000256" key="2">
    <source>
        <dbReference type="ARBA" id="ARBA00022692"/>
    </source>
</evidence>